<dbReference type="InterPro" id="IPR039426">
    <property type="entry name" value="TonB-dep_rcpt-like"/>
</dbReference>
<dbReference type="InterPro" id="IPR000531">
    <property type="entry name" value="Beta-barrel_TonB"/>
</dbReference>
<gene>
    <name evidence="15" type="ORF">G7Y85_18590</name>
</gene>
<dbReference type="RefSeq" id="WP_166261025.1">
    <property type="nucleotide sequence ID" value="NZ_JAAMOW010000010.1"/>
</dbReference>
<evidence type="ECO:0000256" key="11">
    <source>
        <dbReference type="PROSITE-ProRule" id="PRU01360"/>
    </source>
</evidence>
<keyword evidence="16" id="KW-1185">Reference proteome</keyword>
<dbReference type="Pfam" id="PF00593">
    <property type="entry name" value="TonB_dep_Rec_b-barrel"/>
    <property type="match status" value="1"/>
</dbReference>
<dbReference type="EMBL" id="JAAMOW010000010">
    <property type="protein sequence ID" value="NGY06787.1"/>
    <property type="molecule type" value="Genomic_DNA"/>
</dbReference>
<keyword evidence="7" id="KW-0406">Ion transport</keyword>
<keyword evidence="8 12" id="KW-0798">TonB box</keyword>
<keyword evidence="5 11" id="KW-0812">Transmembrane</keyword>
<evidence type="ECO:0000313" key="15">
    <source>
        <dbReference type="EMBL" id="NGY06787.1"/>
    </source>
</evidence>
<dbReference type="Gene3D" id="2.40.170.20">
    <property type="entry name" value="TonB-dependent receptor, beta-barrel domain"/>
    <property type="match status" value="1"/>
</dbReference>
<dbReference type="PROSITE" id="PS52016">
    <property type="entry name" value="TONB_DEPENDENT_REC_3"/>
    <property type="match status" value="1"/>
</dbReference>
<evidence type="ECO:0000256" key="7">
    <source>
        <dbReference type="ARBA" id="ARBA00023065"/>
    </source>
</evidence>
<keyword evidence="4" id="KW-0410">Iron transport</keyword>
<evidence type="ECO:0000256" key="3">
    <source>
        <dbReference type="ARBA" id="ARBA00022452"/>
    </source>
</evidence>
<name>A0A6M2BYA3_9GAMM</name>
<dbReference type="PANTHER" id="PTHR32552">
    <property type="entry name" value="FERRICHROME IRON RECEPTOR-RELATED"/>
    <property type="match status" value="1"/>
</dbReference>
<evidence type="ECO:0000256" key="1">
    <source>
        <dbReference type="ARBA" id="ARBA00004571"/>
    </source>
</evidence>
<dbReference type="PANTHER" id="PTHR32552:SF81">
    <property type="entry name" value="TONB-DEPENDENT OUTER MEMBRANE RECEPTOR"/>
    <property type="match status" value="1"/>
</dbReference>
<dbReference type="SUPFAM" id="SSF56935">
    <property type="entry name" value="Porins"/>
    <property type="match status" value="1"/>
</dbReference>
<evidence type="ECO:0000259" key="14">
    <source>
        <dbReference type="Pfam" id="PF07715"/>
    </source>
</evidence>
<feature type="domain" description="TonB-dependent receptor plug" evidence="14">
    <location>
        <begin position="16"/>
        <end position="122"/>
    </location>
</feature>
<comment type="subcellular location">
    <subcellularLocation>
        <location evidence="1 11">Cell outer membrane</location>
        <topology evidence="1 11">Multi-pass membrane protein</topology>
    </subcellularLocation>
</comment>
<dbReference type="AlphaFoldDB" id="A0A6M2BYA3"/>
<proteinExistence type="inferred from homology"/>
<evidence type="ECO:0000256" key="8">
    <source>
        <dbReference type="ARBA" id="ARBA00023077"/>
    </source>
</evidence>
<accession>A0A6M2BYA3</accession>
<reference evidence="15 16" key="1">
    <citation type="journal article" date="2014" name="Int. J. Syst. Evol. Microbiol.">
        <title>Solimonas terrae sp. nov., isolated from soil.</title>
        <authorList>
            <person name="Kim S.J."/>
            <person name="Moon J.Y."/>
            <person name="Weon H.Y."/>
            <person name="Ahn J.H."/>
            <person name="Chen W.M."/>
            <person name="Kwon S.W."/>
        </authorList>
    </citation>
    <scope>NUCLEOTIDE SEQUENCE [LARGE SCALE GENOMIC DNA]</scope>
    <source>
        <strain evidence="15 16">KIS83-12</strain>
    </source>
</reference>
<evidence type="ECO:0000256" key="4">
    <source>
        <dbReference type="ARBA" id="ARBA00022496"/>
    </source>
</evidence>
<dbReference type="GO" id="GO:0006826">
    <property type="term" value="P:iron ion transport"/>
    <property type="evidence" value="ECO:0007669"/>
    <property type="project" value="UniProtKB-KW"/>
</dbReference>
<feature type="domain" description="TonB-dependent receptor-like beta-barrel" evidence="13">
    <location>
        <begin position="279"/>
        <end position="736"/>
    </location>
</feature>
<evidence type="ECO:0000256" key="5">
    <source>
        <dbReference type="ARBA" id="ARBA00022692"/>
    </source>
</evidence>
<keyword evidence="9 11" id="KW-0472">Membrane</keyword>
<comment type="similarity">
    <text evidence="11 12">Belongs to the TonB-dependent receptor family.</text>
</comment>
<organism evidence="15 16">
    <name type="scientific">Solimonas terrae</name>
    <dbReference type="NCBI Taxonomy" id="1396819"/>
    <lineage>
        <taxon>Bacteria</taxon>
        <taxon>Pseudomonadati</taxon>
        <taxon>Pseudomonadota</taxon>
        <taxon>Gammaproteobacteria</taxon>
        <taxon>Nevskiales</taxon>
        <taxon>Nevskiaceae</taxon>
        <taxon>Solimonas</taxon>
    </lineage>
</organism>
<keyword evidence="6" id="KW-0408">Iron</keyword>
<keyword evidence="3 11" id="KW-1134">Transmembrane beta strand</keyword>
<evidence type="ECO:0000313" key="16">
    <source>
        <dbReference type="Proteomes" id="UP000472676"/>
    </source>
</evidence>
<dbReference type="InterPro" id="IPR036942">
    <property type="entry name" value="Beta-barrel_TonB_sf"/>
</dbReference>
<evidence type="ECO:0000256" key="12">
    <source>
        <dbReference type="RuleBase" id="RU003357"/>
    </source>
</evidence>
<keyword evidence="2 11" id="KW-0813">Transport</keyword>
<evidence type="ECO:0000256" key="9">
    <source>
        <dbReference type="ARBA" id="ARBA00023136"/>
    </source>
</evidence>
<comment type="caution">
    <text evidence="15">The sequence shown here is derived from an EMBL/GenBank/DDBJ whole genome shotgun (WGS) entry which is preliminary data.</text>
</comment>
<dbReference type="GO" id="GO:0009279">
    <property type="term" value="C:cell outer membrane"/>
    <property type="evidence" value="ECO:0007669"/>
    <property type="project" value="UniProtKB-SubCell"/>
</dbReference>
<evidence type="ECO:0000256" key="6">
    <source>
        <dbReference type="ARBA" id="ARBA00023004"/>
    </source>
</evidence>
<dbReference type="InterPro" id="IPR012910">
    <property type="entry name" value="Plug_dom"/>
</dbReference>
<dbReference type="Proteomes" id="UP000472676">
    <property type="component" value="Unassembled WGS sequence"/>
</dbReference>
<evidence type="ECO:0000256" key="10">
    <source>
        <dbReference type="ARBA" id="ARBA00023237"/>
    </source>
</evidence>
<evidence type="ECO:0000259" key="13">
    <source>
        <dbReference type="Pfam" id="PF00593"/>
    </source>
</evidence>
<dbReference type="Pfam" id="PF07715">
    <property type="entry name" value="Plug"/>
    <property type="match status" value="1"/>
</dbReference>
<evidence type="ECO:0000256" key="2">
    <source>
        <dbReference type="ARBA" id="ARBA00022448"/>
    </source>
</evidence>
<keyword evidence="15" id="KW-0675">Receptor</keyword>
<sequence>MIEEVIVTAQKREEKLMSVPLSVQAFSPAALDARGVTTTTDLMKITPALDYGKQAGDFTSVYIRGIGSEAWLTSDPSVATYIDGVYYPFSPSVSQDLGGIERVEILKGPQGTLFGRNANGGAINVIVKEPDFKSRSVDLSYDNEEAKDFMLNRVRMFANLPLTDTLAANVSSYFTTDNTYWTDSSTLAGNPIPDNKSFSARVKLRWLPTESTDLRLTIQGSKRDGTSTAAAPITRTLLGELTAAVIPGAPGTPGGRDVVADARNYEIHPDLPIYGHLQTFVANTTGIYNAPWFDMKILGSDQVESNPYNYDYDGTELPGASFIVHRHYAKIQEGEVQLLSNNGTPFSDWLTLTTGMFYFRNTQGFDPVEVTVGGVNVNNLNAIGLGIQNTDLFQALDSVGLGSLLNTISGYTPSYALRNIGMTRTESWSYYLQAVIKFTDQLSLTLGERYQHERRGVLESSTALRIANVADPIVFNWTSARDASDTQDKGQALPLSAVTKGWKPKVALDYMFDDGTLLYASYQQAVKAHSYNAFAFYLRPAYTPPEEMTAYEIGLKTTLFQGTTRFTTAVWRYDINNLQTQAISLLNGGALSISTAGSARSQGVEFDMTSELFPSTFDALVFTLNGAYIDAKYTKYTDAQGHQDGTGLFLPGGQDYTGNRITRVPKYTASAALSKTWQIWNGPLEATVSGYYNDGFFYEASENPLFSQPRYATLGAHVSYLYEPRKVRVTLAGDNLTDKFYTAGELLLDWGAMATLGPRRTLSMRVDWSF</sequence>
<keyword evidence="10 11" id="KW-0998">Cell outer membrane</keyword>
<protein>
    <submittedName>
        <fullName evidence="15">TonB-dependent receptor</fullName>
    </submittedName>
</protein>